<feature type="region of interest" description="Disordered" evidence="1">
    <location>
        <begin position="1"/>
        <end position="74"/>
    </location>
</feature>
<evidence type="ECO:0000313" key="3">
    <source>
        <dbReference type="Proteomes" id="UP001276659"/>
    </source>
</evidence>
<feature type="compositionally biased region" description="Polar residues" evidence="1">
    <location>
        <begin position="322"/>
        <end position="341"/>
    </location>
</feature>
<evidence type="ECO:0000256" key="1">
    <source>
        <dbReference type="SAM" id="MobiDB-lite"/>
    </source>
</evidence>
<feature type="compositionally biased region" description="Polar residues" evidence="1">
    <location>
        <begin position="292"/>
        <end position="314"/>
    </location>
</feature>
<feature type="compositionally biased region" description="Basic residues" evidence="1">
    <location>
        <begin position="191"/>
        <end position="203"/>
    </location>
</feature>
<dbReference type="Proteomes" id="UP001276659">
    <property type="component" value="Unassembled WGS sequence"/>
</dbReference>
<protein>
    <submittedName>
        <fullName evidence="2">Uncharacterized protein</fullName>
    </submittedName>
</protein>
<reference evidence="2" key="1">
    <citation type="submission" date="2022-11" db="EMBL/GenBank/DDBJ databases">
        <title>Chromosomal genome sequence assembly and mating type (MAT) locus characterization of the leprose asexual lichenized fungus Lepraria neglecta (Nyl.) Erichsen.</title>
        <authorList>
            <person name="Allen J.L."/>
            <person name="Pfeffer B."/>
        </authorList>
    </citation>
    <scope>NUCLEOTIDE SEQUENCE</scope>
    <source>
        <strain evidence="2">Allen 5258</strain>
    </source>
</reference>
<evidence type="ECO:0000313" key="2">
    <source>
        <dbReference type="EMBL" id="KAK3174429.1"/>
    </source>
</evidence>
<gene>
    <name evidence="2" type="ORF">OEA41_001675</name>
</gene>
<feature type="compositionally biased region" description="Pro residues" evidence="1">
    <location>
        <begin position="53"/>
        <end position="63"/>
    </location>
</feature>
<dbReference type="AlphaFoldDB" id="A0AAD9ZAH0"/>
<feature type="compositionally biased region" description="Polar residues" evidence="1">
    <location>
        <begin position="377"/>
        <end position="386"/>
    </location>
</feature>
<feature type="compositionally biased region" description="Polar residues" evidence="1">
    <location>
        <begin position="356"/>
        <end position="366"/>
    </location>
</feature>
<name>A0AAD9ZAH0_9LECA</name>
<feature type="region of interest" description="Disordered" evidence="1">
    <location>
        <begin position="356"/>
        <end position="474"/>
    </location>
</feature>
<comment type="caution">
    <text evidence="2">The sequence shown here is derived from an EMBL/GenBank/DDBJ whole genome shotgun (WGS) entry which is preliminary data.</text>
</comment>
<feature type="region of interest" description="Disordered" evidence="1">
    <location>
        <begin position="275"/>
        <end position="341"/>
    </location>
</feature>
<feature type="compositionally biased region" description="Polar residues" evidence="1">
    <location>
        <begin position="447"/>
        <end position="457"/>
    </location>
</feature>
<feature type="compositionally biased region" description="Basic and acidic residues" evidence="1">
    <location>
        <begin position="275"/>
        <end position="285"/>
    </location>
</feature>
<organism evidence="2 3">
    <name type="scientific">Lepraria neglecta</name>
    <dbReference type="NCBI Taxonomy" id="209136"/>
    <lineage>
        <taxon>Eukaryota</taxon>
        <taxon>Fungi</taxon>
        <taxon>Dikarya</taxon>
        <taxon>Ascomycota</taxon>
        <taxon>Pezizomycotina</taxon>
        <taxon>Lecanoromycetes</taxon>
        <taxon>OSLEUM clade</taxon>
        <taxon>Lecanoromycetidae</taxon>
        <taxon>Lecanorales</taxon>
        <taxon>Lecanorineae</taxon>
        <taxon>Stereocaulaceae</taxon>
        <taxon>Lepraria</taxon>
    </lineage>
</organism>
<sequence>MGTLNTGRGRTSPSRSLSRSHSQEPTPGIGIYNDVQAGLDPLDSGAQRLSPSGFPPGQPPPQYQPAQSGTRGRMRVIRDRFARRLRPRPREWQSPRFGIRVMIQPFSVEPQTSQARTGTSPSQENSQIHYESMDDIEAMGTPVLSAAQAPPVQRAASGASMSAATPETASNYYNGRNNESGVLAADDVKDKHSRLRAQRRKRTREMENKTRQCECTQACSCRSESSGASKRADVGSRSQTQMLSQIEVPRYLLGHPPAGIAQGLALAHMGFHLRPDQRESSREDSSSGADSTQRGIRLSQSTLLGSNRSSNSLQGRPPLSERSLSASAVPSNAPTVSSSLRFDSRNGVETFASRSTDLLSEAQPSASDVRVPFSPTDGDNSHSTCPSAPHQPDIGEDMDAPLSPGSSSVRFADPFAHQGDQPIPDRLTFTPTPQASEYLPVGDSGDATPTQERQNQVDGVLPPSPSSLSEPGHI</sequence>
<feature type="region of interest" description="Disordered" evidence="1">
    <location>
        <begin position="183"/>
        <end position="217"/>
    </location>
</feature>
<keyword evidence="3" id="KW-1185">Reference proteome</keyword>
<dbReference type="EMBL" id="JASNWA010000006">
    <property type="protein sequence ID" value="KAK3174429.1"/>
    <property type="molecule type" value="Genomic_DNA"/>
</dbReference>
<accession>A0AAD9ZAH0</accession>
<proteinExistence type="predicted"/>
<feature type="compositionally biased region" description="Low complexity" evidence="1">
    <location>
        <begin position="8"/>
        <end position="20"/>
    </location>
</feature>